<dbReference type="InterPro" id="IPR013830">
    <property type="entry name" value="SGNH_hydro"/>
</dbReference>
<dbReference type="SUPFAM" id="SSF52266">
    <property type="entry name" value="SGNH hydrolase"/>
    <property type="match status" value="1"/>
</dbReference>
<sequence>MVIDSNILAIKEKYLKYIWNPDDGSVSFFPALKDGTVIVFQGDSITDANRDRSVLAPNDMFGLGGGYVFLAAATLLSHLPDRRLRIYNRGISGDKITTIAKRWEQDTLALNPDFITVLVGVNDYWHISKHGYKGSVELYKETYKNLIARTMKVLPQARLIICEPFAIRCGYVDESWFPEFSKYQAVAFDIAESSGAIFLPFQSLFEVALRVQEATYWCPDGVHPSAAGAYLMASAWLNCIAMLDDR</sequence>
<accession>A0A3P3XM26</accession>
<dbReference type="AlphaFoldDB" id="A0A3P3XM26"/>
<feature type="domain" description="SGNH hydrolase-type esterase" evidence="1">
    <location>
        <begin position="42"/>
        <end position="229"/>
    </location>
</feature>
<dbReference type="PANTHER" id="PTHR30383:SF5">
    <property type="entry name" value="SGNH HYDROLASE-TYPE ESTERASE DOMAIN-CONTAINING PROTEIN"/>
    <property type="match status" value="1"/>
</dbReference>
<reference evidence="2" key="1">
    <citation type="submission" date="2017-02" db="EMBL/GenBank/DDBJ databases">
        <authorList>
            <person name="Regsiter A."/>
            <person name="William W."/>
        </authorList>
    </citation>
    <scope>NUCLEOTIDE SEQUENCE</scope>
    <source>
        <strain evidence="2">Bib</strain>
    </source>
</reference>
<gene>
    <name evidence="2" type="ORF">SPIROBIBN47_410061</name>
</gene>
<dbReference type="GO" id="GO:0004622">
    <property type="term" value="F:phosphatidylcholine lysophospholipase activity"/>
    <property type="evidence" value="ECO:0007669"/>
    <property type="project" value="TreeGrafter"/>
</dbReference>
<dbReference type="Pfam" id="PF13472">
    <property type="entry name" value="Lipase_GDSL_2"/>
    <property type="match status" value="1"/>
</dbReference>
<name>A0A3P3XM26_9SPIR</name>
<organism evidence="2">
    <name type="scientific">uncultured spirochete</name>
    <dbReference type="NCBI Taxonomy" id="156406"/>
    <lineage>
        <taxon>Bacteria</taxon>
        <taxon>Pseudomonadati</taxon>
        <taxon>Spirochaetota</taxon>
        <taxon>Spirochaetia</taxon>
        <taxon>Spirochaetales</taxon>
        <taxon>environmental samples</taxon>
    </lineage>
</organism>
<dbReference type="PANTHER" id="PTHR30383">
    <property type="entry name" value="THIOESTERASE 1/PROTEASE 1/LYSOPHOSPHOLIPASE L1"/>
    <property type="match status" value="1"/>
</dbReference>
<evidence type="ECO:0000259" key="1">
    <source>
        <dbReference type="Pfam" id="PF13472"/>
    </source>
</evidence>
<dbReference type="Gene3D" id="3.40.50.1110">
    <property type="entry name" value="SGNH hydrolase"/>
    <property type="match status" value="1"/>
</dbReference>
<proteinExistence type="predicted"/>
<dbReference type="InterPro" id="IPR051532">
    <property type="entry name" value="Ester_Hydrolysis_Enzymes"/>
</dbReference>
<dbReference type="InterPro" id="IPR036514">
    <property type="entry name" value="SGNH_hydro_sf"/>
</dbReference>
<dbReference type="EMBL" id="FWDM01000036">
    <property type="protein sequence ID" value="SLM15371.1"/>
    <property type="molecule type" value="Genomic_DNA"/>
</dbReference>
<evidence type="ECO:0000313" key="2">
    <source>
        <dbReference type="EMBL" id="SLM15371.1"/>
    </source>
</evidence>
<protein>
    <submittedName>
        <fullName evidence="2">Lipolytic protein G-D-S-L family</fullName>
    </submittedName>
</protein>
<dbReference type="CDD" id="cd01834">
    <property type="entry name" value="SGNH_hydrolase_like_2"/>
    <property type="match status" value="1"/>
</dbReference>